<dbReference type="InterPro" id="IPR029063">
    <property type="entry name" value="SAM-dependent_MTases_sf"/>
</dbReference>
<reference evidence="5" key="1">
    <citation type="submission" date="2021-01" db="EMBL/GenBank/DDBJ databases">
        <authorList>
            <person name="Corre E."/>
            <person name="Pelletier E."/>
            <person name="Niang G."/>
            <person name="Scheremetjew M."/>
            <person name="Finn R."/>
            <person name="Kale V."/>
            <person name="Holt S."/>
            <person name="Cochrane G."/>
            <person name="Meng A."/>
            <person name="Brown T."/>
            <person name="Cohen L."/>
        </authorList>
    </citation>
    <scope>NUCLEOTIDE SEQUENCE</scope>
    <source>
        <strain evidence="5">MM31A-1</strain>
    </source>
</reference>
<dbReference type="GO" id="GO:0008168">
    <property type="term" value="F:methyltransferase activity"/>
    <property type="evidence" value="ECO:0007669"/>
    <property type="project" value="UniProtKB-KW"/>
</dbReference>
<feature type="signal peptide" evidence="4">
    <location>
        <begin position="1"/>
        <end position="25"/>
    </location>
</feature>
<dbReference type="Pfam" id="PF03602">
    <property type="entry name" value="Cons_hypoth95"/>
    <property type="match status" value="1"/>
</dbReference>
<keyword evidence="2" id="KW-0808">Transferase</keyword>
<dbReference type="CDD" id="cd02440">
    <property type="entry name" value="AdoMet_MTases"/>
    <property type="match status" value="1"/>
</dbReference>
<name>A0A7S3PYP8_9STRA</name>
<evidence type="ECO:0000256" key="3">
    <source>
        <dbReference type="SAM" id="MobiDB-lite"/>
    </source>
</evidence>
<dbReference type="GO" id="GO:0031167">
    <property type="term" value="P:rRNA methylation"/>
    <property type="evidence" value="ECO:0007669"/>
    <property type="project" value="InterPro"/>
</dbReference>
<protein>
    <submittedName>
        <fullName evidence="5">Uncharacterized protein</fullName>
    </submittedName>
</protein>
<evidence type="ECO:0000256" key="4">
    <source>
        <dbReference type="SAM" id="SignalP"/>
    </source>
</evidence>
<dbReference type="PANTHER" id="PTHR43542">
    <property type="entry name" value="METHYLTRANSFERASE"/>
    <property type="match status" value="1"/>
</dbReference>
<keyword evidence="1" id="KW-0489">Methyltransferase</keyword>
<evidence type="ECO:0000256" key="2">
    <source>
        <dbReference type="ARBA" id="ARBA00022679"/>
    </source>
</evidence>
<feature type="compositionally biased region" description="Basic and acidic residues" evidence="3">
    <location>
        <begin position="54"/>
        <end position="64"/>
    </location>
</feature>
<gene>
    <name evidence="5" type="ORF">CDEB00056_LOCUS4672</name>
</gene>
<dbReference type="AlphaFoldDB" id="A0A7S3PYP8"/>
<feature type="region of interest" description="Disordered" evidence="3">
    <location>
        <begin position="53"/>
        <end position="143"/>
    </location>
</feature>
<organism evidence="5">
    <name type="scientific">Chaetoceros debilis</name>
    <dbReference type="NCBI Taxonomy" id="122233"/>
    <lineage>
        <taxon>Eukaryota</taxon>
        <taxon>Sar</taxon>
        <taxon>Stramenopiles</taxon>
        <taxon>Ochrophyta</taxon>
        <taxon>Bacillariophyta</taxon>
        <taxon>Coscinodiscophyceae</taxon>
        <taxon>Chaetocerotophycidae</taxon>
        <taxon>Chaetocerotales</taxon>
        <taxon>Chaetocerotaceae</taxon>
        <taxon>Chaetoceros</taxon>
    </lineage>
</organism>
<dbReference type="SUPFAM" id="SSF53335">
    <property type="entry name" value="S-adenosyl-L-methionine-dependent methyltransferases"/>
    <property type="match status" value="1"/>
</dbReference>
<proteinExistence type="predicted"/>
<dbReference type="InterPro" id="IPR004398">
    <property type="entry name" value="RNA_MeTrfase_RsmD"/>
</dbReference>
<keyword evidence="4" id="KW-0732">Signal</keyword>
<dbReference type="Gene3D" id="3.40.50.150">
    <property type="entry name" value="Vaccinia Virus protein VP39"/>
    <property type="match status" value="1"/>
</dbReference>
<evidence type="ECO:0000313" key="5">
    <source>
        <dbReference type="EMBL" id="CAE0459831.1"/>
    </source>
</evidence>
<feature type="chain" id="PRO_5031145205" evidence="4">
    <location>
        <begin position="26"/>
        <end position="356"/>
    </location>
</feature>
<evidence type="ECO:0000256" key="1">
    <source>
        <dbReference type="ARBA" id="ARBA00022603"/>
    </source>
</evidence>
<accession>A0A7S3PYP8</accession>
<dbReference type="PANTHER" id="PTHR43542:SF1">
    <property type="entry name" value="METHYLTRANSFERASE"/>
    <property type="match status" value="1"/>
</dbReference>
<sequence length="356" mass="39144">MDPTMRSRVSTRVVVLLLTLQMTSSLSFVPSTRSREVVTTTFKMPLSINVSSSRNERSTIEMKKRLNGKQRRMREQIEIPSEDGTTEMPENLRRSVQAKRPFLGHVIPESSKRRGGGSGGPKLRAQGKSRADGMNNPSNLKILGGTARGRKIQSPEVYLRPMMGKVKEAVYSTFTSFGLYDGVATRHLDIFSGSGSVGLESLSRGAAHCTFVDLARDCCETSQRNIDIIGFDEPGMTRVICTDAITALRDPYSVGIPEGFTYNLVTLCPPYEEIVYADLLEAVANSPVVTDDTVILVEYPIELGCLPHVITRDDGGALIGVRNRKYGRTIIAMYVVNPTGRLDSSAESRPEDFVSL</sequence>
<dbReference type="EMBL" id="HBIO01006395">
    <property type="protein sequence ID" value="CAE0459831.1"/>
    <property type="molecule type" value="Transcribed_RNA"/>
</dbReference>